<dbReference type="Proteomes" id="UP000324222">
    <property type="component" value="Unassembled WGS sequence"/>
</dbReference>
<evidence type="ECO:0000313" key="3">
    <source>
        <dbReference type="Proteomes" id="UP000324222"/>
    </source>
</evidence>
<evidence type="ECO:0000256" key="1">
    <source>
        <dbReference type="SAM" id="MobiDB-lite"/>
    </source>
</evidence>
<feature type="region of interest" description="Disordered" evidence="1">
    <location>
        <begin position="1"/>
        <end position="30"/>
    </location>
</feature>
<gene>
    <name evidence="2" type="ORF">E2C01_028662</name>
</gene>
<evidence type="ECO:0000313" key="2">
    <source>
        <dbReference type="EMBL" id="MPC35244.1"/>
    </source>
</evidence>
<comment type="caution">
    <text evidence="2">The sequence shown here is derived from an EMBL/GenBank/DDBJ whole genome shotgun (WGS) entry which is preliminary data.</text>
</comment>
<keyword evidence="3" id="KW-1185">Reference proteome</keyword>
<protein>
    <submittedName>
        <fullName evidence="2">Uncharacterized protein</fullName>
    </submittedName>
</protein>
<accession>A0A5B7ESC0</accession>
<reference evidence="2 3" key="1">
    <citation type="submission" date="2019-05" db="EMBL/GenBank/DDBJ databases">
        <title>Another draft genome of Portunus trituberculatus and its Hox gene families provides insights of decapod evolution.</title>
        <authorList>
            <person name="Jeong J.-H."/>
            <person name="Song I."/>
            <person name="Kim S."/>
            <person name="Choi T."/>
            <person name="Kim D."/>
            <person name="Ryu S."/>
            <person name="Kim W."/>
        </authorList>
    </citation>
    <scope>NUCLEOTIDE SEQUENCE [LARGE SCALE GENOMIC DNA]</scope>
    <source>
        <tissue evidence="2">Muscle</tissue>
    </source>
</reference>
<dbReference type="EMBL" id="VSRR010003229">
    <property type="protein sequence ID" value="MPC35244.1"/>
    <property type="molecule type" value="Genomic_DNA"/>
</dbReference>
<sequence length="183" mass="20096">MHLSPRPAPATTRVRTSHSRAPPPLPVPVSASFTTQRQEYCTTAFTRNLASCLPETLEKQEWPTAHWCGKEQWPDTPGARGKLGGRQTASGLGWVSGGKRYRPSNLLADSGEPKRVVMPPATCHAVLHAPIFPKGLPPVSCHEGRDGHPCRSRHHSHTQCSVKHEFHRHECSLSRGGLAFAPR</sequence>
<organism evidence="2 3">
    <name type="scientific">Portunus trituberculatus</name>
    <name type="common">Swimming crab</name>
    <name type="synonym">Neptunus trituberculatus</name>
    <dbReference type="NCBI Taxonomy" id="210409"/>
    <lineage>
        <taxon>Eukaryota</taxon>
        <taxon>Metazoa</taxon>
        <taxon>Ecdysozoa</taxon>
        <taxon>Arthropoda</taxon>
        <taxon>Crustacea</taxon>
        <taxon>Multicrustacea</taxon>
        <taxon>Malacostraca</taxon>
        <taxon>Eumalacostraca</taxon>
        <taxon>Eucarida</taxon>
        <taxon>Decapoda</taxon>
        <taxon>Pleocyemata</taxon>
        <taxon>Brachyura</taxon>
        <taxon>Eubrachyura</taxon>
        <taxon>Portunoidea</taxon>
        <taxon>Portunidae</taxon>
        <taxon>Portuninae</taxon>
        <taxon>Portunus</taxon>
    </lineage>
</organism>
<name>A0A5B7ESC0_PORTR</name>
<dbReference type="AlphaFoldDB" id="A0A5B7ESC0"/>
<proteinExistence type="predicted"/>